<sequence>MANKLTVVSLKQLKGPIRCGKAPLAAKKRPYGIDGALPPKKDLSQFVKWPHVVRIRRKRWILKKHLNVPPHKYFGVGQGPCEAKKSIVVRIKCGLNQIKHPFEQAEFNYKYNQHRIEQQVYTGPNTLFQIPYLESVEAQLNLFKCREIVGNMPIRKD</sequence>
<keyword evidence="1" id="KW-0689">Ribosomal protein</keyword>
<reference evidence="3" key="1">
    <citation type="submission" date="2013-01" db="EMBL/GenBank/DDBJ databases">
        <title>Draft Genome Sequence of a Mulberry Tree, Morus notabilis C.K. Schneid.</title>
        <authorList>
            <person name="He N."/>
            <person name="Zhao S."/>
        </authorList>
    </citation>
    <scope>NUCLEOTIDE SEQUENCE</scope>
</reference>
<name>W9S145_9ROSA</name>
<evidence type="ECO:0000313" key="3">
    <source>
        <dbReference type="Proteomes" id="UP000030645"/>
    </source>
</evidence>
<dbReference type="AlphaFoldDB" id="W9S145"/>
<dbReference type="GO" id="GO:0022625">
    <property type="term" value="C:cytosolic large ribosomal subunit"/>
    <property type="evidence" value="ECO:0007669"/>
    <property type="project" value="UniProtKB-UniRule"/>
</dbReference>
<dbReference type="Proteomes" id="UP000030645">
    <property type="component" value="Unassembled WGS sequence"/>
</dbReference>
<dbReference type="PRINTS" id="PR00882">
    <property type="entry name" value="RIBOSOMALL7A"/>
</dbReference>
<organism evidence="2 3">
    <name type="scientific">Morus notabilis</name>
    <dbReference type="NCBI Taxonomy" id="981085"/>
    <lineage>
        <taxon>Eukaryota</taxon>
        <taxon>Viridiplantae</taxon>
        <taxon>Streptophyta</taxon>
        <taxon>Embryophyta</taxon>
        <taxon>Tracheophyta</taxon>
        <taxon>Spermatophyta</taxon>
        <taxon>Magnoliopsida</taxon>
        <taxon>eudicotyledons</taxon>
        <taxon>Gunneridae</taxon>
        <taxon>Pentapetalae</taxon>
        <taxon>rosids</taxon>
        <taxon>fabids</taxon>
        <taxon>Rosales</taxon>
        <taxon>Moraceae</taxon>
        <taxon>Moreae</taxon>
        <taxon>Morus</taxon>
    </lineage>
</organism>
<keyword evidence="3" id="KW-1185">Reference proteome</keyword>
<dbReference type="InterPro" id="IPR001921">
    <property type="entry name" value="Ribosomal_eL8_euk"/>
</dbReference>
<evidence type="ECO:0000313" key="2">
    <source>
        <dbReference type="EMBL" id="EXC20618.1"/>
    </source>
</evidence>
<dbReference type="EMBL" id="KE345919">
    <property type="protein sequence ID" value="EXC20618.1"/>
    <property type="molecule type" value="Genomic_DNA"/>
</dbReference>
<dbReference type="GO" id="GO:0003723">
    <property type="term" value="F:RNA binding"/>
    <property type="evidence" value="ECO:0007669"/>
    <property type="project" value="UniProtKB-UniRule"/>
</dbReference>
<evidence type="ECO:0000256" key="1">
    <source>
        <dbReference type="RuleBase" id="RU367042"/>
    </source>
</evidence>
<comment type="function">
    <text evidence="1">Component of the ribosome.</text>
</comment>
<dbReference type="STRING" id="981085.W9S145"/>
<proteinExistence type="inferred from homology"/>
<gene>
    <name evidence="2" type="ORF">L484_027173</name>
</gene>
<accession>W9S145</accession>
<comment type="similarity">
    <text evidence="1">Belongs to the eukaryotic ribosomal protein eL8 family.</text>
</comment>
<keyword evidence="1" id="KW-0687">Ribonucleoprotein</keyword>
<protein>
    <recommendedName>
        <fullName evidence="1">60S ribosomal protein L7a</fullName>
    </recommendedName>
</protein>